<proteinExistence type="predicted"/>
<evidence type="ECO:0000313" key="1">
    <source>
        <dbReference type="EnsemblPlants" id="MELO3C027945.2.1"/>
    </source>
</evidence>
<dbReference type="Gramene" id="MELO3C027945.2.1">
    <property type="protein sequence ID" value="MELO3C027945.2.1"/>
    <property type="gene ID" value="MELO3C027945.2"/>
</dbReference>
<dbReference type="EnsemblPlants" id="MELO3C027945.2.1">
    <property type="protein sequence ID" value="MELO3C027945.2.1"/>
    <property type="gene ID" value="MELO3C027945.2"/>
</dbReference>
<organism evidence="1">
    <name type="scientific">Cucumis melo</name>
    <name type="common">Muskmelon</name>
    <dbReference type="NCBI Taxonomy" id="3656"/>
    <lineage>
        <taxon>Eukaryota</taxon>
        <taxon>Viridiplantae</taxon>
        <taxon>Streptophyta</taxon>
        <taxon>Embryophyta</taxon>
        <taxon>Tracheophyta</taxon>
        <taxon>Spermatophyta</taxon>
        <taxon>Magnoliopsida</taxon>
        <taxon>eudicotyledons</taxon>
        <taxon>Gunneridae</taxon>
        <taxon>Pentapetalae</taxon>
        <taxon>rosids</taxon>
        <taxon>fabids</taxon>
        <taxon>Cucurbitales</taxon>
        <taxon>Cucurbitaceae</taxon>
        <taxon>Benincaseae</taxon>
        <taxon>Cucumis</taxon>
    </lineage>
</organism>
<name>A0A9I9E302_CUCME</name>
<dbReference type="AlphaFoldDB" id="A0A9I9E302"/>
<sequence>MNPYDDVVYHTDSLRISSRDDIKYGLDDFPISKEFEKDQKNNILESDKGKYTLQEIWPLMSLGDRHISERY</sequence>
<reference evidence="1" key="1">
    <citation type="submission" date="2023-03" db="UniProtKB">
        <authorList>
            <consortium name="EnsemblPlants"/>
        </authorList>
    </citation>
    <scope>IDENTIFICATION</scope>
</reference>
<accession>A0A9I9E302</accession>
<protein>
    <submittedName>
        <fullName evidence="1">Uncharacterized protein</fullName>
    </submittedName>
</protein>